<evidence type="ECO:0000313" key="3">
    <source>
        <dbReference type="Proteomes" id="UP001500506"/>
    </source>
</evidence>
<keyword evidence="2" id="KW-0255">Endonuclease</keyword>
<gene>
    <name evidence="2" type="ORF">GCM10009747_05660</name>
</gene>
<feature type="domain" description="Endonuclease/exonuclease/phosphatase" evidence="1">
    <location>
        <begin position="52"/>
        <end position="302"/>
    </location>
</feature>
<dbReference type="InterPro" id="IPR050410">
    <property type="entry name" value="CCR4/nocturin_mRNA_transcr"/>
</dbReference>
<accession>A0ABN2K9G1</accession>
<comment type="caution">
    <text evidence="2">The sequence shown here is derived from an EMBL/GenBank/DDBJ whole genome shotgun (WGS) entry which is preliminary data.</text>
</comment>
<protein>
    <submittedName>
        <fullName evidence="2">Endonuclease/exonuclease/phosphatase family protein</fullName>
    </submittedName>
</protein>
<keyword evidence="3" id="KW-1185">Reference proteome</keyword>
<organism evidence="2 3">
    <name type="scientific">Agromyces humatus</name>
    <dbReference type="NCBI Taxonomy" id="279573"/>
    <lineage>
        <taxon>Bacteria</taxon>
        <taxon>Bacillati</taxon>
        <taxon>Actinomycetota</taxon>
        <taxon>Actinomycetes</taxon>
        <taxon>Micrococcales</taxon>
        <taxon>Microbacteriaceae</taxon>
        <taxon>Agromyces</taxon>
    </lineage>
</organism>
<dbReference type="Pfam" id="PF03372">
    <property type="entry name" value="Exo_endo_phos"/>
    <property type="match status" value="1"/>
</dbReference>
<evidence type="ECO:0000259" key="1">
    <source>
        <dbReference type="Pfam" id="PF03372"/>
    </source>
</evidence>
<sequence>MRRIVVLSFGVVDRHVVRQVGTTLPCAFRAYAEQMTDAALIGRATAPDLHVMTYNIRRRVPGNRPGSPDRWTTRKHLVERILAAEQPTVVGVQEALTDQADFVAEALGPRYRWVGDGRDPSGRGEKCPIYYDAERLQITEWRQRALSSTPEHHGSRSWGNVTRRILVSAEFTDLVTSNRLLVFNTHLDHLSRRSRRHSAHMIVRLARAAIAADPDAAVVVLGDFNADERSPAHQTLTDGGTLHDAWEAAAEQVTPLFGTFSNYRGRRPGGRRIDHILVGGAVEVSRTAINVTRFDGRAASDHEPVQAVLRAGSGSAGGSRVLP</sequence>
<dbReference type="PANTHER" id="PTHR12121:SF36">
    <property type="entry name" value="ENDONUCLEASE_EXONUCLEASE_PHOSPHATASE DOMAIN-CONTAINING PROTEIN"/>
    <property type="match status" value="1"/>
</dbReference>
<name>A0ABN2K9G1_9MICO</name>
<dbReference type="InterPro" id="IPR005135">
    <property type="entry name" value="Endo/exonuclease/phosphatase"/>
</dbReference>
<dbReference type="PANTHER" id="PTHR12121">
    <property type="entry name" value="CARBON CATABOLITE REPRESSOR PROTEIN 4"/>
    <property type="match status" value="1"/>
</dbReference>
<keyword evidence="2" id="KW-0540">Nuclease</keyword>
<proteinExistence type="predicted"/>
<dbReference type="SUPFAM" id="SSF56219">
    <property type="entry name" value="DNase I-like"/>
    <property type="match status" value="1"/>
</dbReference>
<dbReference type="Proteomes" id="UP001500506">
    <property type="component" value="Unassembled WGS sequence"/>
</dbReference>
<dbReference type="Gene3D" id="3.60.10.10">
    <property type="entry name" value="Endonuclease/exonuclease/phosphatase"/>
    <property type="match status" value="1"/>
</dbReference>
<dbReference type="GO" id="GO:0004519">
    <property type="term" value="F:endonuclease activity"/>
    <property type="evidence" value="ECO:0007669"/>
    <property type="project" value="UniProtKB-KW"/>
</dbReference>
<reference evidence="2 3" key="1">
    <citation type="journal article" date="2019" name="Int. J. Syst. Evol. Microbiol.">
        <title>The Global Catalogue of Microorganisms (GCM) 10K type strain sequencing project: providing services to taxonomists for standard genome sequencing and annotation.</title>
        <authorList>
            <consortium name="The Broad Institute Genomics Platform"/>
            <consortium name="The Broad Institute Genome Sequencing Center for Infectious Disease"/>
            <person name="Wu L."/>
            <person name="Ma J."/>
        </authorList>
    </citation>
    <scope>NUCLEOTIDE SEQUENCE [LARGE SCALE GENOMIC DNA]</scope>
    <source>
        <strain evidence="2 3">JCM 14319</strain>
    </source>
</reference>
<dbReference type="EMBL" id="BAAANH010000001">
    <property type="protein sequence ID" value="GAA1751158.1"/>
    <property type="molecule type" value="Genomic_DNA"/>
</dbReference>
<dbReference type="CDD" id="cd09083">
    <property type="entry name" value="EEP-1"/>
    <property type="match status" value="1"/>
</dbReference>
<keyword evidence="2" id="KW-0378">Hydrolase</keyword>
<evidence type="ECO:0000313" key="2">
    <source>
        <dbReference type="EMBL" id="GAA1751158.1"/>
    </source>
</evidence>
<dbReference type="InterPro" id="IPR036691">
    <property type="entry name" value="Endo/exonu/phosph_ase_sf"/>
</dbReference>